<evidence type="ECO:0000256" key="1">
    <source>
        <dbReference type="ARBA" id="ARBA00022737"/>
    </source>
</evidence>
<feature type="repeat" description="ANK" evidence="3">
    <location>
        <begin position="209"/>
        <end position="241"/>
    </location>
</feature>
<protein>
    <submittedName>
        <fullName evidence="4">Ankyrin</fullName>
    </submittedName>
</protein>
<name>A0A9P4QQ92_9PLEO</name>
<keyword evidence="2 3" id="KW-0040">ANK repeat</keyword>
<dbReference type="PANTHER" id="PTHR24198">
    <property type="entry name" value="ANKYRIN REPEAT AND PROTEIN KINASE DOMAIN-CONTAINING PROTEIN"/>
    <property type="match status" value="1"/>
</dbReference>
<dbReference type="SUPFAM" id="SSF48403">
    <property type="entry name" value="Ankyrin repeat"/>
    <property type="match status" value="2"/>
</dbReference>
<dbReference type="EMBL" id="ML996190">
    <property type="protein sequence ID" value="KAF2731718.1"/>
    <property type="molecule type" value="Genomic_DNA"/>
</dbReference>
<feature type="repeat" description="ANK" evidence="3">
    <location>
        <begin position="69"/>
        <end position="101"/>
    </location>
</feature>
<evidence type="ECO:0000256" key="3">
    <source>
        <dbReference type="PROSITE-ProRule" id="PRU00023"/>
    </source>
</evidence>
<dbReference type="PROSITE" id="PS50088">
    <property type="entry name" value="ANK_REPEAT"/>
    <property type="match status" value="3"/>
</dbReference>
<accession>A0A9P4QQ92</accession>
<evidence type="ECO:0000256" key="2">
    <source>
        <dbReference type="ARBA" id="ARBA00023043"/>
    </source>
</evidence>
<reference evidence="4" key="1">
    <citation type="journal article" date="2020" name="Stud. Mycol.">
        <title>101 Dothideomycetes genomes: a test case for predicting lifestyles and emergence of pathogens.</title>
        <authorList>
            <person name="Haridas S."/>
            <person name="Albert R."/>
            <person name="Binder M."/>
            <person name="Bloem J."/>
            <person name="Labutti K."/>
            <person name="Salamov A."/>
            <person name="Andreopoulos B."/>
            <person name="Baker S."/>
            <person name="Barry K."/>
            <person name="Bills G."/>
            <person name="Bluhm B."/>
            <person name="Cannon C."/>
            <person name="Castanera R."/>
            <person name="Culley D."/>
            <person name="Daum C."/>
            <person name="Ezra D."/>
            <person name="Gonzalez J."/>
            <person name="Henrissat B."/>
            <person name="Kuo A."/>
            <person name="Liang C."/>
            <person name="Lipzen A."/>
            <person name="Lutzoni F."/>
            <person name="Magnuson J."/>
            <person name="Mondo S."/>
            <person name="Nolan M."/>
            <person name="Ohm R."/>
            <person name="Pangilinan J."/>
            <person name="Park H.-J."/>
            <person name="Ramirez L."/>
            <person name="Alfaro M."/>
            <person name="Sun H."/>
            <person name="Tritt A."/>
            <person name="Yoshinaga Y."/>
            <person name="Zwiers L.-H."/>
            <person name="Turgeon B."/>
            <person name="Goodwin S."/>
            <person name="Spatafora J."/>
            <person name="Crous P."/>
            <person name="Grigoriev I."/>
        </authorList>
    </citation>
    <scope>NUCLEOTIDE SEQUENCE</scope>
    <source>
        <strain evidence="4">CBS 125425</strain>
    </source>
</reference>
<evidence type="ECO:0000313" key="4">
    <source>
        <dbReference type="EMBL" id="KAF2731718.1"/>
    </source>
</evidence>
<dbReference type="OrthoDB" id="4306342at2759"/>
<sequence>MGICKALMYSGLEWRIYLRSYPQYPEPQWSPKQSDIQHTAFAVAIAMNLPVASMMLLERTNLASTSCMYLGTPLRIAIMHGDTAMVSALIDSGATAYIQNYYVVRNYLQLAVKEDACFEAITLTLAHIKTINPKTSLFQWCLQDIYEKAALQRKTALVTYLLGRWTLEFSVVCHWRVLISYCGYGDFELVQKLVGLVYNDASWVSTKQDGRTPLDKAAERGDLRLCRFLLENLDSIHLHQREEQCWYYAARSGNIEILELLEKYSPEKAALPAYASVLPAAAGAGHLDMAKYAVHRQFDRAKSKKGGKQANPEAIRSFANLFAVINNKRSMVCYLVDELGVDINGEDIHPGHGLTPLRMAIDAGHPEMVQLLLERGAVPPSISALEADFKPGRREPRKSFLGFKSCLPIHHERGKYKLGTVRAVKAAIEVVRCSQEQRFA</sequence>
<dbReference type="SMART" id="SM00248">
    <property type="entry name" value="ANK"/>
    <property type="match status" value="4"/>
</dbReference>
<organism evidence="4 5">
    <name type="scientific">Polyplosphaeria fusca</name>
    <dbReference type="NCBI Taxonomy" id="682080"/>
    <lineage>
        <taxon>Eukaryota</taxon>
        <taxon>Fungi</taxon>
        <taxon>Dikarya</taxon>
        <taxon>Ascomycota</taxon>
        <taxon>Pezizomycotina</taxon>
        <taxon>Dothideomycetes</taxon>
        <taxon>Pleosporomycetidae</taxon>
        <taxon>Pleosporales</taxon>
        <taxon>Tetraplosphaeriaceae</taxon>
        <taxon>Polyplosphaeria</taxon>
    </lineage>
</organism>
<dbReference type="InterPro" id="IPR036770">
    <property type="entry name" value="Ankyrin_rpt-contain_sf"/>
</dbReference>
<comment type="caution">
    <text evidence="4">The sequence shown here is derived from an EMBL/GenBank/DDBJ whole genome shotgun (WGS) entry which is preliminary data.</text>
</comment>
<gene>
    <name evidence="4" type="ORF">EJ04DRAFT_566617</name>
</gene>
<dbReference type="AlphaFoldDB" id="A0A9P4QQ92"/>
<evidence type="ECO:0000313" key="5">
    <source>
        <dbReference type="Proteomes" id="UP000799444"/>
    </source>
</evidence>
<dbReference type="Pfam" id="PF12796">
    <property type="entry name" value="Ank_2"/>
    <property type="match status" value="2"/>
</dbReference>
<dbReference type="PANTHER" id="PTHR24198:SF165">
    <property type="entry name" value="ANKYRIN REPEAT-CONTAINING PROTEIN-RELATED"/>
    <property type="match status" value="1"/>
</dbReference>
<dbReference type="Gene3D" id="1.25.40.20">
    <property type="entry name" value="Ankyrin repeat-containing domain"/>
    <property type="match status" value="3"/>
</dbReference>
<feature type="repeat" description="ANK" evidence="3">
    <location>
        <begin position="352"/>
        <end position="377"/>
    </location>
</feature>
<dbReference type="Proteomes" id="UP000799444">
    <property type="component" value="Unassembled WGS sequence"/>
</dbReference>
<proteinExistence type="predicted"/>
<keyword evidence="5" id="KW-1185">Reference proteome</keyword>
<keyword evidence="1" id="KW-0677">Repeat</keyword>
<dbReference type="InterPro" id="IPR002110">
    <property type="entry name" value="Ankyrin_rpt"/>
</dbReference>
<dbReference type="PROSITE" id="PS50297">
    <property type="entry name" value="ANK_REP_REGION"/>
    <property type="match status" value="2"/>
</dbReference>